<feature type="domain" description="DUF6850" evidence="2">
    <location>
        <begin position="54"/>
        <end position="531"/>
    </location>
</feature>
<dbReference type="AlphaFoldDB" id="A0A412WVK3"/>
<comment type="caution">
    <text evidence="3">The sequence shown here is derived from an EMBL/GenBank/DDBJ whole genome shotgun (WGS) entry which is preliminary data.</text>
</comment>
<dbReference type="InterPro" id="IPR049236">
    <property type="entry name" value="DUF6850"/>
</dbReference>
<sequence length="531" mass="61408">MKIMKFKKIYTLGLGLLIAGMSAVNAQTQDNEKIFYRMDRVKANNPWTKSLNYAGLTFNENQDFTIVELDFQYGKGSFRNVNAPHAFNKTNLQTESFRRLNKVFFYGKFSFDYMNRLKMGWCNVIDPYRSPIFFADSMPGRQTMETYILEGGIGYMLGKRWSIGAKIDYLTASNAKKKDARNKNTYMNLKVYPGVVYRSQYLNLGLNFIYQKETENIDIRTIGTGRTPELLSVEGLWFYTSEQVNSTTSIIRDIRDESLGGAAQVEFHSRRIRFFNQFSMLEKKQEVFKANYNKERGGEMKQRAYNYTGAFNVSGEKYSHYINLQADFSNMLGYENIQQKEVINQNSTWTQFGKKNKSSIESIVYDANYNLFRNRTAYNSCWNAQIGAKGFYAERVYRLYPAKFQQILRNTEGYLSLEKNFLFKKGMLDCGINGAYTIGGGTMLKMKLEAETVLPNIDEYPQRKDLLEQEFEYITSDKIAGGVNVRYTYFLNKEKGMNLYAIGNVNYKKSTSGLYDGKDWTTLQATIGLSF</sequence>
<evidence type="ECO:0000313" key="3">
    <source>
        <dbReference type="EMBL" id="RGV31369.1"/>
    </source>
</evidence>
<evidence type="ECO:0000256" key="1">
    <source>
        <dbReference type="SAM" id="SignalP"/>
    </source>
</evidence>
<dbReference type="EMBL" id="QRZA01000034">
    <property type="protein sequence ID" value="RGV31369.1"/>
    <property type="molecule type" value="Genomic_DNA"/>
</dbReference>
<dbReference type="Proteomes" id="UP000283589">
    <property type="component" value="Unassembled WGS sequence"/>
</dbReference>
<proteinExistence type="predicted"/>
<dbReference type="Pfam" id="PF21012">
    <property type="entry name" value="DUF6850"/>
    <property type="match status" value="1"/>
</dbReference>
<evidence type="ECO:0000313" key="4">
    <source>
        <dbReference type="Proteomes" id="UP000283589"/>
    </source>
</evidence>
<name>A0A412WVK3_9BACT</name>
<accession>A0A412WVK3</accession>
<gene>
    <name evidence="3" type="ORF">DWW18_17790</name>
</gene>
<keyword evidence="1" id="KW-0732">Signal</keyword>
<dbReference type="STRING" id="1121130.GCA_000519105_03378"/>
<reference evidence="3 4" key="1">
    <citation type="submission" date="2018-08" db="EMBL/GenBank/DDBJ databases">
        <title>A genome reference for cultivated species of the human gut microbiota.</title>
        <authorList>
            <person name="Zou Y."/>
            <person name="Xue W."/>
            <person name="Luo G."/>
        </authorList>
    </citation>
    <scope>NUCLEOTIDE SEQUENCE [LARGE SCALE GENOMIC DNA]</scope>
    <source>
        <strain evidence="3 4">AF14-49</strain>
    </source>
</reference>
<feature type="chain" id="PRO_5019337581" description="DUF6850 domain-containing protein" evidence="1">
    <location>
        <begin position="27"/>
        <end position="531"/>
    </location>
</feature>
<feature type="signal peptide" evidence="1">
    <location>
        <begin position="1"/>
        <end position="26"/>
    </location>
</feature>
<organism evidence="3 4">
    <name type="scientific">Butyricimonas virosa</name>
    <dbReference type="NCBI Taxonomy" id="544645"/>
    <lineage>
        <taxon>Bacteria</taxon>
        <taxon>Pseudomonadati</taxon>
        <taxon>Bacteroidota</taxon>
        <taxon>Bacteroidia</taxon>
        <taxon>Bacteroidales</taxon>
        <taxon>Odoribacteraceae</taxon>
        <taxon>Butyricimonas</taxon>
    </lineage>
</organism>
<protein>
    <recommendedName>
        <fullName evidence="2">DUF6850 domain-containing protein</fullName>
    </recommendedName>
</protein>
<evidence type="ECO:0000259" key="2">
    <source>
        <dbReference type="Pfam" id="PF21012"/>
    </source>
</evidence>